<dbReference type="OrthoDB" id="6591996at2759"/>
<reference evidence="2" key="1">
    <citation type="journal article" date="2023" name="Science">
        <title>Genome structures resolve the early diversification of teleost fishes.</title>
        <authorList>
            <person name="Parey E."/>
            <person name="Louis A."/>
            <person name="Montfort J."/>
            <person name="Bouchez O."/>
            <person name="Roques C."/>
            <person name="Iampietro C."/>
            <person name="Lluch J."/>
            <person name="Castinel A."/>
            <person name="Donnadieu C."/>
            <person name="Desvignes T."/>
            <person name="Floi Bucao C."/>
            <person name="Jouanno E."/>
            <person name="Wen M."/>
            <person name="Mejri S."/>
            <person name="Dirks R."/>
            <person name="Jansen H."/>
            <person name="Henkel C."/>
            <person name="Chen W.J."/>
            <person name="Zahm M."/>
            <person name="Cabau C."/>
            <person name="Klopp C."/>
            <person name="Thompson A.W."/>
            <person name="Robinson-Rechavi M."/>
            <person name="Braasch I."/>
            <person name="Lecointre G."/>
            <person name="Bobe J."/>
            <person name="Postlethwait J.H."/>
            <person name="Berthelot C."/>
            <person name="Roest Crollius H."/>
            <person name="Guiguen Y."/>
        </authorList>
    </citation>
    <scope>NUCLEOTIDE SEQUENCE</scope>
    <source>
        <strain evidence="2">Concon-B</strain>
    </source>
</reference>
<keyword evidence="3" id="KW-1185">Reference proteome</keyword>
<feature type="compositionally biased region" description="Basic and acidic residues" evidence="1">
    <location>
        <begin position="45"/>
        <end position="68"/>
    </location>
</feature>
<comment type="caution">
    <text evidence="2">The sequence shown here is derived from an EMBL/GenBank/DDBJ whole genome shotgun (WGS) entry which is preliminary data.</text>
</comment>
<feature type="region of interest" description="Disordered" evidence="1">
    <location>
        <begin position="38"/>
        <end position="108"/>
    </location>
</feature>
<gene>
    <name evidence="2" type="ORF">COCON_G00155950</name>
</gene>
<sequence>MARDLATVNDILDSVEETLSEYNEKIQRIEAENESLRRSLQGLEDVNRGGKKEVELPKQSRGNLKHEPVQQQPGDSKQDLKDHHRYQQQEPSGSVPITKHDAESSLQAQEATAGSVAIKKASDCVASLLKSENVKHDPDLEQNCAMDLSTTHTPPSMEGKRIKFEKDEQEFLVPEHDANMQAPQSPDLDSRDGDCDVSTTIISDHHLNIGTRSLPQNCSVVPPQLLKASPALCHGPVATAVGRSLGLVKG</sequence>
<dbReference type="Proteomes" id="UP001152803">
    <property type="component" value="Unassembled WGS sequence"/>
</dbReference>
<evidence type="ECO:0000313" key="2">
    <source>
        <dbReference type="EMBL" id="KAJ8263138.1"/>
    </source>
</evidence>
<dbReference type="EMBL" id="JAFJMO010000011">
    <property type="protein sequence ID" value="KAJ8263138.1"/>
    <property type="molecule type" value="Genomic_DNA"/>
</dbReference>
<accession>A0A9Q1HV39</accession>
<dbReference type="AlphaFoldDB" id="A0A9Q1HV39"/>
<evidence type="ECO:0000256" key="1">
    <source>
        <dbReference type="SAM" id="MobiDB-lite"/>
    </source>
</evidence>
<protein>
    <submittedName>
        <fullName evidence="2">Uncharacterized protein</fullName>
    </submittedName>
</protein>
<evidence type="ECO:0000313" key="3">
    <source>
        <dbReference type="Proteomes" id="UP001152803"/>
    </source>
</evidence>
<organism evidence="2 3">
    <name type="scientific">Conger conger</name>
    <name type="common">Conger eel</name>
    <name type="synonym">Muraena conger</name>
    <dbReference type="NCBI Taxonomy" id="82655"/>
    <lineage>
        <taxon>Eukaryota</taxon>
        <taxon>Metazoa</taxon>
        <taxon>Chordata</taxon>
        <taxon>Craniata</taxon>
        <taxon>Vertebrata</taxon>
        <taxon>Euteleostomi</taxon>
        <taxon>Actinopterygii</taxon>
        <taxon>Neopterygii</taxon>
        <taxon>Teleostei</taxon>
        <taxon>Anguilliformes</taxon>
        <taxon>Congridae</taxon>
        <taxon>Conger</taxon>
    </lineage>
</organism>
<name>A0A9Q1HV39_CONCO</name>
<proteinExistence type="predicted"/>
<feature type="compositionally biased region" description="Basic and acidic residues" evidence="1">
    <location>
        <begin position="76"/>
        <end position="87"/>
    </location>
</feature>